<organism evidence="1 2">
    <name type="scientific">Halomonas binhaiensis</name>
    <dbReference type="NCBI Taxonomy" id="2562282"/>
    <lineage>
        <taxon>Bacteria</taxon>
        <taxon>Pseudomonadati</taxon>
        <taxon>Pseudomonadota</taxon>
        <taxon>Gammaproteobacteria</taxon>
        <taxon>Oceanospirillales</taxon>
        <taxon>Halomonadaceae</taxon>
        <taxon>Halomonas</taxon>
    </lineage>
</organism>
<keyword evidence="2" id="KW-1185">Reference proteome</keyword>
<dbReference type="AlphaFoldDB" id="A0A856QVX4"/>
<dbReference type="RefSeq" id="WP_187774982.1">
    <property type="nucleotide sequence ID" value="NZ_CP038437.2"/>
</dbReference>
<dbReference type="CDD" id="cd14744">
    <property type="entry name" value="PAAR_CT_2"/>
    <property type="match status" value="1"/>
</dbReference>
<proteinExistence type="predicted"/>
<dbReference type="Proteomes" id="UP000324285">
    <property type="component" value="Chromosome"/>
</dbReference>
<accession>A0A856QVX4</accession>
<evidence type="ECO:0000313" key="1">
    <source>
        <dbReference type="EMBL" id="QEM84052.2"/>
    </source>
</evidence>
<reference evidence="1" key="1">
    <citation type="submission" date="2021-02" db="EMBL/GenBank/DDBJ databases">
        <title>Strain Y2R2, a novel species of the genus Halomonas.</title>
        <authorList>
            <person name="Huang H."/>
        </authorList>
    </citation>
    <scope>NUCLEOTIDE SEQUENCE</scope>
    <source>
        <strain evidence="1">Y2R2</strain>
    </source>
</reference>
<dbReference type="KEGG" id="hbh:E4T21_11605"/>
<name>A0A856QVX4_9GAMM</name>
<sequence>MKPIILVGDRTSHGGTVLEGADSTFVNGKQVARVGDKVSCPKDGHSPAVIISGDETTIVDGKPIARHGDKCSCGATLIASVSDTGIV</sequence>
<evidence type="ECO:0000313" key="2">
    <source>
        <dbReference type="Proteomes" id="UP000324285"/>
    </source>
</evidence>
<dbReference type="Gene3D" id="2.60.200.60">
    <property type="match status" value="1"/>
</dbReference>
<protein>
    <submittedName>
        <fullName evidence="1">PAAR domain-containing protein</fullName>
    </submittedName>
</protein>
<gene>
    <name evidence="1" type="ORF">E4T21_11605</name>
</gene>
<dbReference type="Pfam" id="PF05488">
    <property type="entry name" value="PAAR_motif"/>
    <property type="match status" value="1"/>
</dbReference>
<dbReference type="EMBL" id="CP038437">
    <property type="protein sequence ID" value="QEM84052.2"/>
    <property type="molecule type" value="Genomic_DNA"/>
</dbReference>
<dbReference type="InterPro" id="IPR008727">
    <property type="entry name" value="PAAR_motif"/>
</dbReference>